<evidence type="ECO:0000313" key="2">
    <source>
        <dbReference type="EMBL" id="UYQ65089.1"/>
    </source>
</evidence>
<name>A0ABY6IGP0_STRPE</name>
<dbReference type="EMBL" id="CP107567">
    <property type="protein sequence ID" value="UYQ65089.1"/>
    <property type="molecule type" value="Genomic_DNA"/>
</dbReference>
<gene>
    <name evidence="2" type="ORF">OGH68_28925</name>
</gene>
<feature type="region of interest" description="Disordered" evidence="1">
    <location>
        <begin position="25"/>
        <end position="84"/>
    </location>
</feature>
<feature type="region of interest" description="Disordered" evidence="1">
    <location>
        <begin position="221"/>
        <end position="240"/>
    </location>
</feature>
<dbReference type="Proteomes" id="UP001163878">
    <property type="component" value="Chromosome"/>
</dbReference>
<accession>A0ABY6IGP0</accession>
<protein>
    <submittedName>
        <fullName evidence="2">Gmad2 immunoglobulin-like domain-containing protein</fullName>
    </submittedName>
</protein>
<evidence type="ECO:0000313" key="3">
    <source>
        <dbReference type="Proteomes" id="UP001163878"/>
    </source>
</evidence>
<sequence length="277" mass="28302">MNIWLTSRLVAVAATTALVLTGCTGSGGSTNASASPSGGPRASAQPSGGPKSDAPTTPSTGATPTASASGRGEPMPGFPGLQPLWPFSTLGQAEKWESQFRAGGHQPWHLDAEQTALSFTRNYLGFEGLDRVTSRAVDGREARIGVGLSGTESTGTAAVVHLVRYGTGPDAPWEVVGTDDTTFTLTAPAYGSVVRSPVTVGGRMTGVDESVRVEVRQPSAERPLGTSCCTSAGGKEQPWQSSVSFTGAVDPVLTIVASTGGHVAEVERFAVTAVRSG</sequence>
<reference evidence="2" key="1">
    <citation type="submission" date="2022-10" db="EMBL/GenBank/DDBJ databases">
        <title>Cytochrome P450 Catalyzes Benzene Ring Formation in the Biosynthesis of Trialkyl-Substituted Aromatic Polyketides.</title>
        <authorList>
            <person name="Zhao E."/>
            <person name="Ge H."/>
        </authorList>
    </citation>
    <scope>NUCLEOTIDE SEQUENCE</scope>
    <source>
        <strain evidence="2">NA0869</strain>
    </source>
</reference>
<evidence type="ECO:0000256" key="1">
    <source>
        <dbReference type="SAM" id="MobiDB-lite"/>
    </source>
</evidence>
<dbReference type="RefSeq" id="WP_264247965.1">
    <property type="nucleotide sequence ID" value="NZ_CP107567.1"/>
</dbReference>
<keyword evidence="3" id="KW-1185">Reference proteome</keyword>
<organism evidence="2 3">
    <name type="scientific">Streptomyces peucetius</name>
    <dbReference type="NCBI Taxonomy" id="1950"/>
    <lineage>
        <taxon>Bacteria</taxon>
        <taxon>Bacillati</taxon>
        <taxon>Actinomycetota</taxon>
        <taxon>Actinomycetes</taxon>
        <taxon>Kitasatosporales</taxon>
        <taxon>Streptomycetaceae</taxon>
        <taxon>Streptomyces</taxon>
    </lineage>
</organism>
<feature type="compositionally biased region" description="Low complexity" evidence="1">
    <location>
        <begin position="29"/>
        <end position="70"/>
    </location>
</feature>
<proteinExistence type="predicted"/>